<dbReference type="EMBL" id="FNNJ01000002">
    <property type="protein sequence ID" value="SDW86521.1"/>
    <property type="molecule type" value="Genomic_DNA"/>
</dbReference>
<feature type="domain" description="Glycosyltransferase subfamily 4-like N-terminal" evidence="2">
    <location>
        <begin position="20"/>
        <end position="177"/>
    </location>
</feature>
<dbReference type="Pfam" id="PF13579">
    <property type="entry name" value="Glyco_trans_4_4"/>
    <property type="match status" value="1"/>
</dbReference>
<dbReference type="STRING" id="762486.SAMN05444411_102339"/>
<dbReference type="InterPro" id="IPR028098">
    <property type="entry name" value="Glyco_trans_4-like_N"/>
</dbReference>
<dbReference type="InterPro" id="IPR050194">
    <property type="entry name" value="Glycosyltransferase_grp1"/>
</dbReference>
<name>A0A1H2X150_9FLAO</name>
<dbReference type="PANTHER" id="PTHR45947">
    <property type="entry name" value="SULFOQUINOVOSYL TRANSFERASE SQD2"/>
    <property type="match status" value="1"/>
</dbReference>
<keyword evidence="4" id="KW-1185">Reference proteome</keyword>
<dbReference type="PANTHER" id="PTHR45947:SF14">
    <property type="entry name" value="SLL1723 PROTEIN"/>
    <property type="match status" value="1"/>
</dbReference>
<protein>
    <submittedName>
        <fullName evidence="3">Glycosyltransferase involved in cell wall bisynthesis</fullName>
    </submittedName>
</protein>
<gene>
    <name evidence="3" type="ORF">SAMN05444411_102339</name>
</gene>
<evidence type="ECO:0000259" key="2">
    <source>
        <dbReference type="Pfam" id="PF13579"/>
    </source>
</evidence>
<dbReference type="Proteomes" id="UP000199595">
    <property type="component" value="Unassembled WGS sequence"/>
</dbReference>
<organism evidence="3 4">
    <name type="scientific">Lutibacter oricola</name>
    <dbReference type="NCBI Taxonomy" id="762486"/>
    <lineage>
        <taxon>Bacteria</taxon>
        <taxon>Pseudomonadati</taxon>
        <taxon>Bacteroidota</taxon>
        <taxon>Flavobacteriia</taxon>
        <taxon>Flavobacteriales</taxon>
        <taxon>Flavobacteriaceae</taxon>
        <taxon>Lutibacter</taxon>
    </lineage>
</organism>
<dbReference type="SUPFAM" id="SSF53756">
    <property type="entry name" value="UDP-Glycosyltransferase/glycogen phosphorylase"/>
    <property type="match status" value="1"/>
</dbReference>
<evidence type="ECO:0000259" key="1">
    <source>
        <dbReference type="Pfam" id="PF00534"/>
    </source>
</evidence>
<dbReference type="Gene3D" id="3.40.50.2000">
    <property type="entry name" value="Glycogen Phosphorylase B"/>
    <property type="match status" value="2"/>
</dbReference>
<feature type="domain" description="Glycosyl transferase family 1" evidence="1">
    <location>
        <begin position="181"/>
        <end position="353"/>
    </location>
</feature>
<dbReference type="RefSeq" id="WP_090121306.1">
    <property type="nucleotide sequence ID" value="NZ_FNNJ01000002.1"/>
</dbReference>
<proteinExistence type="predicted"/>
<dbReference type="Pfam" id="PF00534">
    <property type="entry name" value="Glycos_transf_1"/>
    <property type="match status" value="1"/>
</dbReference>
<dbReference type="CDD" id="cd03801">
    <property type="entry name" value="GT4_PimA-like"/>
    <property type="match status" value="1"/>
</dbReference>
<keyword evidence="3" id="KW-0808">Transferase</keyword>
<sequence>MHIAFLTPEYPNPKILHSAGIGTSIYNLATELVKQEHQVTVFVYSQNVDEVFHANGVTIQKIAHKKYKFLGWYLYRKHLQNTINKIVIEKGIQFIESPDWTGITAFMRLKCPIVIRIHGSDTYFCHLEQRKQKWKNKWFEFMALKRATRIIAVSEFSGTLTKKLFRLPVEIQTIYNGIDVEQFKPVNNGKEDILLYFGSIIRKKGVLELAEIYNKVIEQRPNTILQLVGKDVVDILEQKSTKELFLELLSDQAKKNIQFVEQVPYLLIQQYLANASVVVLPSFAEAFPMTWLEAMAMKKALVTSNIGWANELMIDNETGFIVNPKDYQVYADRIIQLLDSAVLRTEFGENARNSIISNFSKEKIVKKNIEFYKSVIDA</sequence>
<dbReference type="AlphaFoldDB" id="A0A1H2X150"/>
<dbReference type="GO" id="GO:0016757">
    <property type="term" value="F:glycosyltransferase activity"/>
    <property type="evidence" value="ECO:0007669"/>
    <property type="project" value="InterPro"/>
</dbReference>
<evidence type="ECO:0000313" key="3">
    <source>
        <dbReference type="EMBL" id="SDW86521.1"/>
    </source>
</evidence>
<evidence type="ECO:0000313" key="4">
    <source>
        <dbReference type="Proteomes" id="UP000199595"/>
    </source>
</evidence>
<reference evidence="3 4" key="1">
    <citation type="submission" date="2016-10" db="EMBL/GenBank/DDBJ databases">
        <authorList>
            <person name="de Groot N.N."/>
        </authorList>
    </citation>
    <scope>NUCLEOTIDE SEQUENCE [LARGE SCALE GENOMIC DNA]</scope>
    <source>
        <strain evidence="3 4">DSM 24956</strain>
    </source>
</reference>
<accession>A0A1H2X150</accession>
<dbReference type="InterPro" id="IPR001296">
    <property type="entry name" value="Glyco_trans_1"/>
</dbReference>
<dbReference type="OrthoDB" id="502646at2"/>